<dbReference type="GO" id="GO:0005789">
    <property type="term" value="C:endoplasmic reticulum membrane"/>
    <property type="evidence" value="ECO:0007669"/>
    <property type="project" value="TreeGrafter"/>
</dbReference>
<dbReference type="InterPro" id="IPR000195">
    <property type="entry name" value="Rab-GAP-TBC_dom"/>
</dbReference>
<dbReference type="PANTHER" id="PTHR20913:SF7">
    <property type="entry name" value="RE60063P"/>
    <property type="match status" value="1"/>
</dbReference>
<keyword evidence="3" id="KW-1133">Transmembrane helix</keyword>
<dbReference type="AlphaFoldDB" id="A0A433QST5"/>
<evidence type="ECO:0000256" key="3">
    <source>
        <dbReference type="SAM" id="Phobius"/>
    </source>
</evidence>
<evidence type="ECO:0000313" key="5">
    <source>
        <dbReference type="EMBL" id="RUS32843.1"/>
    </source>
</evidence>
<feature type="domain" description="Rab-GAP TBC" evidence="4">
    <location>
        <begin position="54"/>
        <end position="246"/>
    </location>
</feature>
<organism evidence="5 6">
    <name type="scientific">Jimgerdemannia flammicorona</name>
    <dbReference type="NCBI Taxonomy" id="994334"/>
    <lineage>
        <taxon>Eukaryota</taxon>
        <taxon>Fungi</taxon>
        <taxon>Fungi incertae sedis</taxon>
        <taxon>Mucoromycota</taxon>
        <taxon>Mucoromycotina</taxon>
        <taxon>Endogonomycetes</taxon>
        <taxon>Endogonales</taxon>
        <taxon>Endogonaceae</taxon>
        <taxon>Jimgerdemannia</taxon>
    </lineage>
</organism>
<evidence type="ECO:0000313" key="6">
    <source>
        <dbReference type="Proteomes" id="UP000274822"/>
    </source>
</evidence>
<keyword evidence="6" id="KW-1185">Reference proteome</keyword>
<keyword evidence="1" id="KW-0343">GTPase activation</keyword>
<dbReference type="SUPFAM" id="SSF47923">
    <property type="entry name" value="Ypt/Rab-GAP domain of gyp1p"/>
    <property type="match status" value="2"/>
</dbReference>
<evidence type="ECO:0000259" key="4">
    <source>
        <dbReference type="PROSITE" id="PS50086"/>
    </source>
</evidence>
<accession>A0A433QST5</accession>
<evidence type="ECO:0000256" key="2">
    <source>
        <dbReference type="SAM" id="MobiDB-lite"/>
    </source>
</evidence>
<evidence type="ECO:0000256" key="1">
    <source>
        <dbReference type="ARBA" id="ARBA00022468"/>
    </source>
</evidence>
<dbReference type="GO" id="GO:0005096">
    <property type="term" value="F:GTPase activator activity"/>
    <property type="evidence" value="ECO:0007669"/>
    <property type="project" value="UniProtKB-KW"/>
</dbReference>
<proteinExistence type="predicted"/>
<keyword evidence="3" id="KW-0812">Transmembrane</keyword>
<comment type="caution">
    <text evidence="5">The sequence shown here is derived from an EMBL/GenBank/DDBJ whole genome shotgun (WGS) entry which is preliminary data.</text>
</comment>
<dbReference type="Pfam" id="PF00566">
    <property type="entry name" value="RabGAP-TBC"/>
    <property type="match status" value="2"/>
</dbReference>
<dbReference type="Gene3D" id="1.10.472.80">
    <property type="entry name" value="Ypt/Rab-GAP domain of gyp1p, domain 3"/>
    <property type="match status" value="1"/>
</dbReference>
<dbReference type="Gene3D" id="1.10.8.1310">
    <property type="match status" value="1"/>
</dbReference>
<dbReference type="PROSITE" id="PS50086">
    <property type="entry name" value="TBC_RABGAP"/>
    <property type="match status" value="1"/>
</dbReference>
<feature type="transmembrane region" description="Helical" evidence="3">
    <location>
        <begin position="378"/>
        <end position="396"/>
    </location>
</feature>
<gene>
    <name evidence="5" type="ORF">BC938DRAFT_474090</name>
</gene>
<name>A0A433QST5_9FUNG</name>
<dbReference type="PANTHER" id="PTHR20913">
    <property type="entry name" value="TBC1 DOMAIN FAMILY MEMBER 20/GTPASE"/>
    <property type="match status" value="1"/>
</dbReference>
<keyword evidence="3" id="KW-0472">Membrane</keyword>
<dbReference type="GO" id="GO:0006888">
    <property type="term" value="P:endoplasmic reticulum to Golgi vesicle-mediated transport"/>
    <property type="evidence" value="ECO:0007669"/>
    <property type="project" value="TreeGrafter"/>
</dbReference>
<reference evidence="5 6" key="1">
    <citation type="journal article" date="2018" name="New Phytol.">
        <title>Phylogenomics of Endogonaceae and evolution of mycorrhizas within Mucoromycota.</title>
        <authorList>
            <person name="Chang Y."/>
            <person name="Desiro A."/>
            <person name="Na H."/>
            <person name="Sandor L."/>
            <person name="Lipzen A."/>
            <person name="Clum A."/>
            <person name="Barry K."/>
            <person name="Grigoriev I.V."/>
            <person name="Martin F.M."/>
            <person name="Stajich J.E."/>
            <person name="Smith M.E."/>
            <person name="Bonito G."/>
            <person name="Spatafora J.W."/>
        </authorList>
    </citation>
    <scope>NUCLEOTIDE SEQUENCE [LARGE SCALE GENOMIC DNA]</scope>
    <source>
        <strain evidence="5 6">AD002</strain>
    </source>
</reference>
<dbReference type="EMBL" id="RBNJ01001727">
    <property type="protein sequence ID" value="RUS32843.1"/>
    <property type="molecule type" value="Genomic_DNA"/>
</dbReference>
<dbReference type="Proteomes" id="UP000274822">
    <property type="component" value="Unassembled WGS sequence"/>
</dbReference>
<protein>
    <recommendedName>
        <fullName evidence="4">Rab-GAP TBC domain-containing protein</fullName>
    </recommendedName>
</protein>
<sequence>MKKRHTNAKFVRLRKVTQTKEDIELNRRIRRINEAISSKELDLLRHLARTDNGFVNDGLRRRAWYVGWRTPDWSKPTQPSGFCTTRRPLLLHCGKVIDDWDENKAEEHKDERQVLLDVERSLNNYPTDLTPVTKKQKQDDLNDIIVEVLRKYPLLHYYQGYHDVCTCFLIVMGKTNAIPAIENPILRQLTLINTLLKLEDPPVFDFIDEVGVLPYYCLSWILTWCSHDITDFAKVARLFDFFIASNPLMPVYFATAVVLSRRKELLEMEPDNALVHHFLSKFPQDVDVDILVVHAIELEIKFSPEELQRKAGAGLDETSTVNTYATLWSSLQPGDVPSKPDAERILSLPPAERKPSRFGDQGPARNAKERLVLKNRTLWTLLAVGAGMGTAALIMLNNHAMRQWMVDA</sequence>
<feature type="region of interest" description="Disordered" evidence="2">
    <location>
        <begin position="335"/>
        <end position="365"/>
    </location>
</feature>
<dbReference type="InterPro" id="IPR035969">
    <property type="entry name" value="Rab-GAP_TBC_sf"/>
</dbReference>
<dbReference type="InterPro" id="IPR045913">
    <property type="entry name" value="TBC20/Gyp8-like"/>
</dbReference>